<accession>A0A915VKF5</accession>
<dbReference type="PANTHER" id="PTHR32387:SF0">
    <property type="entry name" value="PROTEIN NO VEIN"/>
    <property type="match status" value="1"/>
</dbReference>
<feature type="domain" description="Protein NO VEIN C-terminal" evidence="2">
    <location>
        <begin position="1484"/>
        <end position="1573"/>
    </location>
</feature>
<feature type="region of interest" description="Disordered" evidence="1">
    <location>
        <begin position="1454"/>
        <end position="1478"/>
    </location>
</feature>
<dbReference type="SUPFAM" id="SSF55874">
    <property type="entry name" value="ATPase domain of HSP90 chaperone/DNA topoisomerase II/histidine kinase"/>
    <property type="match status" value="1"/>
</dbReference>
<proteinExistence type="predicted"/>
<feature type="compositionally biased region" description="Polar residues" evidence="1">
    <location>
        <begin position="1455"/>
        <end position="1474"/>
    </location>
</feature>
<keyword evidence="4" id="KW-1185">Reference proteome</keyword>
<dbReference type="InterPro" id="IPR024975">
    <property type="entry name" value="NOV_C"/>
</dbReference>
<dbReference type="RefSeq" id="WP_264790950.1">
    <property type="nucleotide sequence ID" value="NZ_AP026867.1"/>
</dbReference>
<dbReference type="InterPro" id="IPR036890">
    <property type="entry name" value="HATPase_C_sf"/>
</dbReference>
<evidence type="ECO:0000313" key="4">
    <source>
        <dbReference type="Proteomes" id="UP001060919"/>
    </source>
</evidence>
<protein>
    <submittedName>
        <fullName evidence="3">DUF3883 domain-containing protein</fullName>
    </submittedName>
</protein>
<dbReference type="EMBL" id="AP026867">
    <property type="protein sequence ID" value="BDS09575.1"/>
    <property type="molecule type" value="Genomic_DNA"/>
</dbReference>
<dbReference type="InterPro" id="IPR052957">
    <property type="entry name" value="Auxin_embryo_med"/>
</dbReference>
<evidence type="ECO:0000313" key="3">
    <source>
        <dbReference type="EMBL" id="BDS09575.1"/>
    </source>
</evidence>
<gene>
    <name evidence="3" type="ORF">AsAng_0002790</name>
</gene>
<dbReference type="Proteomes" id="UP001060919">
    <property type="component" value="Chromosome"/>
</dbReference>
<sequence>MEINHLYQTITNEELSEFMKKRRKDYLDDPLLMIENYNTEISNTSEYFGRQLLEMIQNANDECDTTKAKKVLIKLDKDSLIIANNGNPFSRGGVESLLYSNLSPKVKEENKVGQKGLGFRSVLNWSEEIYIASYNLHIRFSKTHAEDFLKGMIRDKPQIRKTISSKTNVEYPISILRCPLVEDKKNLKKLPQYDTVIELKLKEDSYQDIIDQINKEIIPEILVFLHKLEEIEVQSPEHNFILSKKIEPDKIIVTKSDRFYSQEKLESSVWFLLEEKGQIKSGNQTKNYELKIAYNPNQVPKVQKLFSYFRTEVDFPYPVLAHGTFELSANRNVLKENQDGFNKLLLDKLASLLVKCAFKITKNGGCNYAPLKLVIPSIGQHSSLNTDKWNFHQLLNNHIKEIAIFPTVTGVYIRLSDAPKFYLNNIEHLIPKDKIYEFKNLLQYIDDKGIQDYLQRYGQELRYTDSELTKKINLLIETDSLETNQRVEWIYYLCSKTSNFYSSQFPVLPNLLLNSEGIPIKTGDEIILPSDEKVYTLPQGVNFQFIQKNLYLRLKGRFDKGGTRQMVENLKLYKAIEYAANVVIQKIISNLKSTIDLKEKPIKDTISILHSTLYEIYRNQPEDYKFPSTTSPYLITREGNLKPANQLYFWKEYQGGEIMEGLMFELDFDVFVGTLNQNGLESKFKSPLEAHSYFSWLGVTHTPRKVNYIIRAPKFRNDDYLNYAIRSLKFPYIVSYNSENYTLQDLSDCNTFHANLLWYEYFDEIINSADIEYILAWLIHDRELHNSISFDTESTTSYLKFYPYKAKYSRGVQYSDIKSYIRYKLQSCEFIPVGNNKKVKPEECLMEIGNLAPLINSPIIDFNAEVFKSNKIEKNHILFILKSLGIKEDLKDLSLNNIYRYLNLHSKCFNKDRRNIQSFYMLVLEATKNYLLEDYEDSEERKIYLEEGVILVSQNGLTDYASINEATYVNNPNFSTDLLNKLKIAKLPSRAGNKRIQTLFGIQPLDYIKFHVNQVYSSNQKLNKEFVEELNDIKPFLFTYRFNKGLKKTQINDELSSLKSLKVITCYDLDVVYKLNDKEHQLELKEYEYIQDESSKVYYIKINRSYSSYYDLKKNFRFKETVSDIICGALKVSENRKDFKELLGEEASTWALILTREFLNYNELEKEIAEKFDGALTSEQRFWKIIFEVTKKEYNSQDLISFDAIYKRLEISLSKDQFLHFYRQIDYQNLSAFENIAPFQCLFKALSIDVQDFNLAGYKSLNVEDYWRNRMRSFHQDFILRYSTFLYTQGDSHSFLENRNTLKEFNRFQYENSFFFDVEEHHRQVLCNTFLDLSYDKILSTKAIDLESIFHENLTSFKAQLKKEGYFDNKLFHEKMRNNNFKDAIYFNEIIDLIEEFRLLHNQNQNESNGSNVNIGGEQISFDDTNIESLMTAIEANVKTGKIKITDYAPEKVETSATTGKKTGKQTSNSNQNKNRPEDIGFIGEKYAYELLKQKYDKVTWVSEYALKAGCSYGTDGLGYDFECVQGNETRFVEVKSSVTSSCSFYISKNEVNTGHTHERIYDILVITDLLSDNINCKYLKNIFEYENNESFLTNSKFLVENDTYRIRFK</sequence>
<name>A0A915VKF5_9BACT</name>
<reference evidence="3" key="1">
    <citation type="submission" date="2022-09" db="EMBL/GenBank/DDBJ databases">
        <title>Aureispira anguillicida sp. nov., isolated from Leptocephalus of Japanese eel Anguilla japonica.</title>
        <authorList>
            <person name="Yuasa K."/>
            <person name="Mekata T."/>
            <person name="Ikunari K."/>
        </authorList>
    </citation>
    <scope>NUCLEOTIDE SEQUENCE</scope>
    <source>
        <strain evidence="3">EL160426</strain>
    </source>
</reference>
<organism evidence="3 4">
    <name type="scientific">Aureispira anguillae</name>
    <dbReference type="NCBI Taxonomy" id="2864201"/>
    <lineage>
        <taxon>Bacteria</taxon>
        <taxon>Pseudomonadati</taxon>
        <taxon>Bacteroidota</taxon>
        <taxon>Saprospiria</taxon>
        <taxon>Saprospirales</taxon>
        <taxon>Saprospiraceae</taxon>
        <taxon>Aureispira</taxon>
    </lineage>
</organism>
<evidence type="ECO:0000256" key="1">
    <source>
        <dbReference type="SAM" id="MobiDB-lite"/>
    </source>
</evidence>
<dbReference type="KEGG" id="aup:AsAng_0002790"/>
<evidence type="ECO:0000259" key="2">
    <source>
        <dbReference type="Pfam" id="PF13020"/>
    </source>
</evidence>
<dbReference type="Pfam" id="PF13020">
    <property type="entry name" value="NOV_C"/>
    <property type="match status" value="1"/>
</dbReference>
<dbReference type="NCBIfam" id="NF047352">
    <property type="entry name" value="P_loop_sacsin"/>
    <property type="match status" value="1"/>
</dbReference>
<dbReference type="PANTHER" id="PTHR32387">
    <property type="entry name" value="WU:FJ29H11"/>
    <property type="match status" value="1"/>
</dbReference>